<dbReference type="Gene3D" id="2.40.360.10">
    <property type="entry name" value="YmcC-like"/>
    <property type="match status" value="1"/>
</dbReference>
<dbReference type="Pfam" id="PF11102">
    <property type="entry name" value="YjbF"/>
    <property type="match status" value="1"/>
</dbReference>
<organism evidence="1 2">
    <name type="scientific">Falsiroseomonas frigidaquae</name>
    <dbReference type="NCBI Taxonomy" id="487318"/>
    <lineage>
        <taxon>Bacteria</taxon>
        <taxon>Pseudomonadati</taxon>
        <taxon>Pseudomonadota</taxon>
        <taxon>Alphaproteobacteria</taxon>
        <taxon>Acetobacterales</taxon>
        <taxon>Roseomonadaceae</taxon>
        <taxon>Falsiroseomonas</taxon>
    </lineage>
</organism>
<dbReference type="Proteomes" id="UP000765160">
    <property type="component" value="Unassembled WGS sequence"/>
</dbReference>
<comment type="caution">
    <text evidence="1">The sequence shown here is derived from an EMBL/GenBank/DDBJ whole genome shotgun (WGS) entry which is preliminary data.</text>
</comment>
<dbReference type="InterPro" id="IPR021308">
    <property type="entry name" value="GfcB"/>
</dbReference>
<dbReference type="EMBL" id="JAAVTX010000002">
    <property type="protein sequence ID" value="NKE44905.1"/>
    <property type="molecule type" value="Genomic_DNA"/>
</dbReference>
<reference evidence="1 2" key="1">
    <citation type="submission" date="2020-03" db="EMBL/GenBank/DDBJ databases">
        <title>Roseomonas selenitidurans sp. nov. isolated from soil.</title>
        <authorList>
            <person name="Liu H."/>
        </authorList>
    </citation>
    <scope>NUCLEOTIDE SEQUENCE [LARGE SCALE GENOMIC DNA]</scope>
    <source>
        <strain evidence="1 2">JCM 15073</strain>
    </source>
</reference>
<evidence type="ECO:0000313" key="1">
    <source>
        <dbReference type="EMBL" id="NKE44905.1"/>
    </source>
</evidence>
<dbReference type="RefSeq" id="WP_168049315.1">
    <property type="nucleotide sequence ID" value="NZ_JAATJR010000002.1"/>
</dbReference>
<protein>
    <submittedName>
        <fullName evidence="1">YjbF family lipoprotein</fullName>
    </submittedName>
</protein>
<sequence>MKAGRALLPVLALLGLPGCGDTPIAAALLGAPPRVQAGEMAPAGPVLRVSGAGRPFLFTLVQESGERRLWRAEGGAALATEGPRITAIAGLGPGVSATRLEQPDPLADPRALLGRETATRRSIDLREADGEAAGLRFGVALSCRLAAVEEGAWLVVTETCTGPEIDFENRFEAEPATGRVRRSRQWVGDAVLVVEGP</sequence>
<accession>A0ABX1EXU9</accession>
<evidence type="ECO:0000313" key="2">
    <source>
        <dbReference type="Proteomes" id="UP000765160"/>
    </source>
</evidence>
<name>A0ABX1EXU9_9PROT</name>
<gene>
    <name evidence="1" type="ORF">HB662_08950</name>
</gene>
<keyword evidence="2" id="KW-1185">Reference proteome</keyword>
<proteinExistence type="predicted"/>
<keyword evidence="1" id="KW-0449">Lipoprotein</keyword>
<dbReference type="SUPFAM" id="SSF159270">
    <property type="entry name" value="YmcC-like"/>
    <property type="match status" value="1"/>
</dbReference>
<dbReference type="InterPro" id="IPR023373">
    <property type="entry name" value="YmcC_sf"/>
</dbReference>